<comment type="caution">
    <text evidence="2">The sequence shown here is derived from an EMBL/GenBank/DDBJ whole genome shotgun (WGS) entry which is preliminary data.</text>
</comment>
<evidence type="ECO:0000259" key="1">
    <source>
        <dbReference type="PROSITE" id="PS50801"/>
    </source>
</evidence>
<name>A0ABS2UK82_9ACTN</name>
<dbReference type="InterPro" id="IPR002645">
    <property type="entry name" value="STAS_dom"/>
</dbReference>
<dbReference type="Gene3D" id="3.30.750.24">
    <property type="entry name" value="STAS domain"/>
    <property type="match status" value="1"/>
</dbReference>
<protein>
    <recommendedName>
        <fullName evidence="1">STAS domain-containing protein</fullName>
    </recommendedName>
</protein>
<dbReference type="RefSeq" id="WP_205372036.1">
    <property type="nucleotide sequence ID" value="NZ_JAFEJA010000001.1"/>
</dbReference>
<reference evidence="2 3" key="1">
    <citation type="journal article" date="2016" name="Arch. Microbiol.">
        <title>Streptomyces zhihengii sp. nov., isolated from rhizospheric soil of Psammosilene tunicoides.</title>
        <authorList>
            <person name="Huang M.J."/>
            <person name="Fei J.J."/>
            <person name="Salam N."/>
            <person name="Kim C.J."/>
            <person name="Hozzein W.N."/>
            <person name="Xiao M."/>
            <person name="Huang H.Q."/>
            <person name="Li W.J."/>
        </authorList>
    </citation>
    <scope>NUCLEOTIDE SEQUENCE [LARGE SCALE GENOMIC DNA]</scope>
    <source>
        <strain evidence="2 3">YIM T102</strain>
    </source>
</reference>
<keyword evidence="3" id="KW-1185">Reference proteome</keyword>
<proteinExistence type="predicted"/>
<accession>A0ABS2UK82</accession>
<dbReference type="PROSITE" id="PS50801">
    <property type="entry name" value="STAS"/>
    <property type="match status" value="1"/>
</dbReference>
<dbReference type="Proteomes" id="UP000664109">
    <property type="component" value="Unassembled WGS sequence"/>
</dbReference>
<organism evidence="2 3">
    <name type="scientific">Streptomyces zhihengii</name>
    <dbReference type="NCBI Taxonomy" id="1818004"/>
    <lineage>
        <taxon>Bacteria</taxon>
        <taxon>Bacillati</taxon>
        <taxon>Actinomycetota</taxon>
        <taxon>Actinomycetes</taxon>
        <taxon>Kitasatosporales</taxon>
        <taxon>Streptomycetaceae</taxon>
        <taxon>Streptomyces</taxon>
    </lineage>
</organism>
<feature type="domain" description="STAS" evidence="1">
    <location>
        <begin position="10"/>
        <end position="115"/>
    </location>
</feature>
<dbReference type="SUPFAM" id="SSF52091">
    <property type="entry name" value="SpoIIaa-like"/>
    <property type="match status" value="1"/>
</dbReference>
<sequence>MTAHPAGFESTSDMFETERACVVRLVGEVDIDVAPRLSLTMEAARASGKQLVLDVAGLQFLDLVPLHELLEPPPGGGQIWVAGALAVEPRRLIALTGNHRAFRYFPDLPSALAALG</sequence>
<dbReference type="EMBL" id="JAFEJA010000001">
    <property type="protein sequence ID" value="MBM9617684.1"/>
    <property type="molecule type" value="Genomic_DNA"/>
</dbReference>
<dbReference type="InterPro" id="IPR036513">
    <property type="entry name" value="STAS_dom_sf"/>
</dbReference>
<gene>
    <name evidence="2" type="ORF">JE024_02820</name>
</gene>
<evidence type="ECO:0000313" key="3">
    <source>
        <dbReference type="Proteomes" id="UP000664109"/>
    </source>
</evidence>
<evidence type="ECO:0000313" key="2">
    <source>
        <dbReference type="EMBL" id="MBM9617684.1"/>
    </source>
</evidence>